<dbReference type="Proteomes" id="UP000286147">
    <property type="component" value="Unassembled WGS sequence"/>
</dbReference>
<name>A0A412CG56_9FIRM</name>
<sequence>MKKIFPLILLIFLLITSLCSAKELDKRWYWFFSNSEVTEYVDTETLTYDASNDIADCWILQNIPNEQKKRLMHMKIHFKTNKVQIFEIALYPIRGGSEISHNNAMGEFITIIPSTDYETLKKVVAGLVDRDNKLKNKENNSPKYIDDSNKIVIPSNEKNPLEQANQILIKRYKPVIAISKFDENGFVGLTSDKEIIIYNKPNDMIASVPYTTEYFYLKNNYEMYSNGSKSYDPVIFTMTVINDDKDSVDKNLGKWHGNNHLIPMYILYDLDSNNNIKAIQAYSANSLNPSHYHETINNGTYVLLAKTLFTHADSLNKDIELRKIKFQKPLNNY</sequence>
<dbReference type="AlphaFoldDB" id="A0A412CG56"/>
<protein>
    <submittedName>
        <fullName evidence="1">Uncharacterized protein</fullName>
    </submittedName>
</protein>
<gene>
    <name evidence="1" type="ORF">DWY77_02635</name>
</gene>
<evidence type="ECO:0000313" key="1">
    <source>
        <dbReference type="EMBL" id="RGQ85522.1"/>
    </source>
</evidence>
<dbReference type="EMBL" id="QRTP01000004">
    <property type="protein sequence ID" value="RGQ85522.1"/>
    <property type="molecule type" value="Genomic_DNA"/>
</dbReference>
<organism evidence="1 2">
    <name type="scientific">Megamonas rupellensis</name>
    <dbReference type="NCBI Taxonomy" id="491921"/>
    <lineage>
        <taxon>Bacteria</taxon>
        <taxon>Bacillati</taxon>
        <taxon>Bacillota</taxon>
        <taxon>Negativicutes</taxon>
        <taxon>Selenomonadales</taxon>
        <taxon>Selenomonadaceae</taxon>
        <taxon>Megamonas</taxon>
    </lineage>
</organism>
<reference evidence="1 2" key="1">
    <citation type="submission" date="2018-08" db="EMBL/GenBank/DDBJ databases">
        <title>A genome reference for cultivated species of the human gut microbiota.</title>
        <authorList>
            <person name="Zou Y."/>
            <person name="Xue W."/>
            <person name="Luo G."/>
        </authorList>
    </citation>
    <scope>NUCLEOTIDE SEQUENCE [LARGE SCALE GENOMIC DNA]</scope>
    <source>
        <strain evidence="1 2">AF27-12</strain>
    </source>
</reference>
<proteinExistence type="predicted"/>
<dbReference type="RefSeq" id="WP_118035588.1">
    <property type="nucleotide sequence ID" value="NZ_QRTP01000004.1"/>
</dbReference>
<comment type="caution">
    <text evidence="1">The sequence shown here is derived from an EMBL/GenBank/DDBJ whole genome shotgun (WGS) entry which is preliminary data.</text>
</comment>
<accession>A0A412CG56</accession>
<evidence type="ECO:0000313" key="2">
    <source>
        <dbReference type="Proteomes" id="UP000286147"/>
    </source>
</evidence>